<sequence length="196" mass="21068">MANKRSGTAAPAKAAKPAKASVTIEIARLLCPAPRVVENIANTFGLSVPDFDGIRESHESAFRKMWHSFDDALNEKATMMHFQRIAGSLVSSAVGAGRFYSEKVSAAKDLTSRLANDHRDEDRDAPVGFDSKAQRAREFAADMAMQAYALLAAAEGAVSAYQEITGEEWKAYQAPTQGPATVERRSAAAEVNAFTA</sequence>
<proteinExistence type="predicted"/>
<accession>A0A4U8Z7N4</accession>
<evidence type="ECO:0000313" key="1">
    <source>
        <dbReference type="EMBL" id="VFU17541.1"/>
    </source>
</evidence>
<name>A0A4U8Z7N4_METTU</name>
<dbReference type="RefSeq" id="WP_134493341.1">
    <property type="nucleotide sequence ID" value="NZ_CP139087.1"/>
</dbReference>
<reference evidence="1 2" key="1">
    <citation type="submission" date="2019-03" db="EMBL/GenBank/DDBJ databases">
        <authorList>
            <person name="Kox A.R. M."/>
        </authorList>
    </citation>
    <scope>NUCLEOTIDE SEQUENCE [LARGE SCALE GENOMIC DNA]</scope>
    <source>
        <strain evidence="1">MTUNDRAET4 annotated genome</strain>
        <plasmid evidence="2">3</plasmid>
    </source>
</reference>
<dbReference type="OrthoDB" id="8091442at2"/>
<evidence type="ECO:0000313" key="2">
    <source>
        <dbReference type="Proteomes" id="UP000294360"/>
    </source>
</evidence>
<keyword evidence="1" id="KW-0614">Plasmid</keyword>
<dbReference type="EMBL" id="LR536452">
    <property type="protein sequence ID" value="VFU17541.1"/>
    <property type="molecule type" value="Genomic_DNA"/>
</dbReference>
<geneLocation type="plasmid" evidence="1 2">
    <name>3</name>
</geneLocation>
<organism evidence="1 2">
    <name type="scientific">Methylocella tundrae</name>
    <dbReference type="NCBI Taxonomy" id="227605"/>
    <lineage>
        <taxon>Bacteria</taxon>
        <taxon>Pseudomonadati</taxon>
        <taxon>Pseudomonadota</taxon>
        <taxon>Alphaproteobacteria</taxon>
        <taxon>Hyphomicrobiales</taxon>
        <taxon>Beijerinckiaceae</taxon>
        <taxon>Methylocella</taxon>
    </lineage>
</organism>
<gene>
    <name evidence="1" type="ORF">MTUNDRAET4_0095</name>
</gene>
<protein>
    <submittedName>
        <fullName evidence="1">Uncharacterized protein</fullName>
    </submittedName>
</protein>
<dbReference type="AlphaFoldDB" id="A0A4U8Z7N4"/>
<dbReference type="KEGG" id="mtun:MTUNDRAET4_0095.2"/>
<dbReference type="Proteomes" id="UP000294360">
    <property type="component" value="Plasmid 3"/>
</dbReference>